<name>B2SYR1_PARPJ</name>
<dbReference type="AlphaFoldDB" id="B2SYR1"/>
<dbReference type="STRING" id="398527.Bphyt_3406"/>
<dbReference type="EMBL" id="CP001052">
    <property type="protein sequence ID" value="ACD17796.1"/>
    <property type="molecule type" value="Genomic_DNA"/>
</dbReference>
<evidence type="ECO:0000313" key="1">
    <source>
        <dbReference type="EMBL" id="ACD17796.1"/>
    </source>
</evidence>
<gene>
    <name evidence="1" type="ordered locus">Bphyt_3406</name>
</gene>
<dbReference type="KEGG" id="bpy:Bphyt_3406"/>
<proteinExistence type="predicted"/>
<protein>
    <submittedName>
        <fullName evidence="1">Uncharacterized protein</fullName>
    </submittedName>
</protein>
<reference evidence="1 2" key="1">
    <citation type="journal article" date="2011" name="J. Bacteriol.">
        <title>Complete genome sequence of the plant growth-promoting endophyte Burkholderia phytofirmans strain PsJN.</title>
        <authorList>
            <person name="Weilharter A."/>
            <person name="Mitter B."/>
            <person name="Shin M.V."/>
            <person name="Chain P.S."/>
            <person name="Nowak J."/>
            <person name="Sessitsch A."/>
        </authorList>
    </citation>
    <scope>NUCLEOTIDE SEQUENCE [LARGE SCALE GENOMIC DNA]</scope>
    <source>
        <strain evidence="2">DSM 17436 / LMG 22146 / PsJN</strain>
    </source>
</reference>
<dbReference type="Proteomes" id="UP000001739">
    <property type="component" value="Chromosome 1"/>
</dbReference>
<organism evidence="1 2">
    <name type="scientific">Paraburkholderia phytofirmans (strain DSM 17436 / LMG 22146 / PsJN)</name>
    <name type="common">Burkholderia phytofirmans</name>
    <dbReference type="NCBI Taxonomy" id="398527"/>
    <lineage>
        <taxon>Bacteria</taxon>
        <taxon>Pseudomonadati</taxon>
        <taxon>Pseudomonadota</taxon>
        <taxon>Betaproteobacteria</taxon>
        <taxon>Burkholderiales</taxon>
        <taxon>Burkholderiaceae</taxon>
        <taxon>Paraburkholderia</taxon>
    </lineage>
</organism>
<evidence type="ECO:0000313" key="2">
    <source>
        <dbReference type="Proteomes" id="UP000001739"/>
    </source>
</evidence>
<dbReference type="RefSeq" id="WP_012434359.1">
    <property type="nucleotide sequence ID" value="NC_010681.1"/>
</dbReference>
<dbReference type="HOGENOM" id="CLU_3230814_0_0_4"/>
<sequence length="43" mass="5135">MKQMKRGRAVNQKVNQKVNRKWMVQSQWQQIGSMQFGPRGDPF</sequence>
<accession>B2SYR1</accession>